<keyword evidence="5" id="KW-1185">Reference proteome</keyword>
<evidence type="ECO:0000313" key="5">
    <source>
        <dbReference type="Proteomes" id="UP001497493"/>
    </source>
</evidence>
<reference evidence="4 5" key="1">
    <citation type="submission" date="2024-04" db="EMBL/GenBank/DDBJ databases">
        <authorList>
            <person name="Cremers G."/>
        </authorList>
    </citation>
    <scope>NUCLEOTIDE SEQUENCE [LARGE SCALE GENOMIC DNA]</scope>
    <source>
        <strain evidence="4">MeCH1-AG</strain>
    </source>
</reference>
<protein>
    <submittedName>
        <fullName evidence="4">DedD protein</fullName>
    </submittedName>
</protein>
<feature type="region of interest" description="Disordered" evidence="1">
    <location>
        <begin position="32"/>
        <end position="202"/>
    </location>
</feature>
<name>A0ABM9NHP5_9GAMM</name>
<dbReference type="EMBL" id="OZ026884">
    <property type="protein sequence ID" value="CAL1240149.1"/>
    <property type="molecule type" value="Genomic_DNA"/>
</dbReference>
<feature type="transmembrane region" description="Helical" evidence="2">
    <location>
        <begin position="9"/>
        <end position="27"/>
    </location>
</feature>
<keyword evidence="2" id="KW-0472">Membrane</keyword>
<accession>A0ABM9NHP5</accession>
<dbReference type="Gene3D" id="3.30.70.1070">
    <property type="entry name" value="Sporulation related repeat"/>
    <property type="match status" value="1"/>
</dbReference>
<feature type="domain" description="SPOR" evidence="3">
    <location>
        <begin position="200"/>
        <end position="279"/>
    </location>
</feature>
<evidence type="ECO:0000259" key="3">
    <source>
        <dbReference type="PROSITE" id="PS51724"/>
    </source>
</evidence>
<dbReference type="SUPFAM" id="SSF110997">
    <property type="entry name" value="Sporulation related repeat"/>
    <property type="match status" value="1"/>
</dbReference>
<evidence type="ECO:0000256" key="1">
    <source>
        <dbReference type="SAM" id="MobiDB-lite"/>
    </source>
</evidence>
<dbReference type="Pfam" id="PF05036">
    <property type="entry name" value="SPOR"/>
    <property type="match status" value="1"/>
</dbReference>
<keyword evidence="2" id="KW-1133">Transmembrane helix</keyword>
<feature type="compositionally biased region" description="Pro residues" evidence="1">
    <location>
        <begin position="80"/>
        <end position="92"/>
    </location>
</feature>
<evidence type="ECO:0000313" key="4">
    <source>
        <dbReference type="EMBL" id="CAL1240149.1"/>
    </source>
</evidence>
<evidence type="ECO:0000256" key="2">
    <source>
        <dbReference type="SAM" id="Phobius"/>
    </source>
</evidence>
<dbReference type="PANTHER" id="PTHR38687:SF1">
    <property type="entry name" value="CELL DIVISION PROTEIN DEDD"/>
    <property type="match status" value="1"/>
</dbReference>
<feature type="compositionally biased region" description="Low complexity" evidence="1">
    <location>
        <begin position="147"/>
        <end position="162"/>
    </location>
</feature>
<dbReference type="PROSITE" id="PS51724">
    <property type="entry name" value="SPOR"/>
    <property type="match status" value="1"/>
</dbReference>
<dbReference type="Proteomes" id="UP001497493">
    <property type="component" value="Chromosome"/>
</dbReference>
<gene>
    <name evidence="4" type="ORF">MECH1_V1_1373</name>
</gene>
<organism evidence="4 5">
    <name type="scientific">Candidatus Methylocalor cossyra</name>
    <dbReference type="NCBI Taxonomy" id="3108543"/>
    <lineage>
        <taxon>Bacteria</taxon>
        <taxon>Pseudomonadati</taxon>
        <taxon>Pseudomonadota</taxon>
        <taxon>Gammaproteobacteria</taxon>
        <taxon>Methylococcales</taxon>
        <taxon>Methylococcaceae</taxon>
        <taxon>Candidatus Methylocalor</taxon>
    </lineage>
</organism>
<dbReference type="InterPro" id="IPR007730">
    <property type="entry name" value="SPOR-like_dom"/>
</dbReference>
<dbReference type="RefSeq" id="WP_348759654.1">
    <property type="nucleotide sequence ID" value="NZ_OZ026884.1"/>
</dbReference>
<keyword evidence="2" id="KW-0812">Transmembrane</keyword>
<dbReference type="PANTHER" id="PTHR38687">
    <property type="entry name" value="CELL DIVISION PROTEIN DEDD-RELATED"/>
    <property type="match status" value="1"/>
</dbReference>
<dbReference type="InterPro" id="IPR052521">
    <property type="entry name" value="Cell_div_SPOR-domain"/>
</dbReference>
<feature type="compositionally biased region" description="Low complexity" evidence="1">
    <location>
        <begin position="122"/>
        <end position="132"/>
    </location>
</feature>
<proteinExistence type="predicted"/>
<sequence>MDEQLKRRLIGATVIVALVVIFVPMLFEERPGDEGEELPALPEAIEERPIELPKSAADVAPPEAAKETEGESGYRVIPLDDPPPKPAAPAPRPEAKAPEGNPEVADEGAEPSAEPPARDAPAEPSRGPAKPALPKKPPEPAAPSKPPAARKGPAEEAVAEPAGPKPKAEGRPAKPAPKAVGRASDPGAAAKESKQAAAELEPPSAWIVQVGSFTGEANARALADKLRKHNVAVFVDSVAGSGGALYRVRVGPELSKSRAEQIQKQIENAVGIKGIILPHR</sequence>
<dbReference type="InterPro" id="IPR036680">
    <property type="entry name" value="SPOR-like_sf"/>
</dbReference>